<comment type="caution">
    <text evidence="2">The sequence shown here is derived from an EMBL/GenBank/DDBJ whole genome shotgun (WGS) entry which is preliminary data.</text>
</comment>
<feature type="chain" id="PRO_5032315949" description="Lipoprotein" evidence="1">
    <location>
        <begin position="24"/>
        <end position="120"/>
    </location>
</feature>
<proteinExistence type="predicted"/>
<keyword evidence="1" id="KW-0732">Signal</keyword>
<evidence type="ECO:0000256" key="1">
    <source>
        <dbReference type="SAM" id="SignalP"/>
    </source>
</evidence>
<sequence>MMKHTIGLLFVGGLLLAALSACATSPSQIQGTYVSPSTYASYNCRAIVSERNRVVNKVNELSGTQQQKSTNDAVATGVGVVLFWPALFVLAAGSDLEPQIASLKGHYEALTAAGTEKGCF</sequence>
<feature type="signal peptide" evidence="1">
    <location>
        <begin position="1"/>
        <end position="23"/>
    </location>
</feature>
<name>A0A844HHR8_9RHOB</name>
<accession>A0A844HHR8</accession>
<dbReference type="AlphaFoldDB" id="A0A844HHR8"/>
<dbReference type="EMBL" id="WMIG01000001">
    <property type="protein sequence ID" value="MTH57867.1"/>
    <property type="molecule type" value="Genomic_DNA"/>
</dbReference>
<dbReference type="PROSITE" id="PS51257">
    <property type="entry name" value="PROKAR_LIPOPROTEIN"/>
    <property type="match status" value="1"/>
</dbReference>
<evidence type="ECO:0000313" key="3">
    <source>
        <dbReference type="Proteomes" id="UP000449846"/>
    </source>
</evidence>
<dbReference type="RefSeq" id="WP_170297584.1">
    <property type="nucleotide sequence ID" value="NZ_WMIG01000001.1"/>
</dbReference>
<organism evidence="2 3">
    <name type="scientific">Paracoccus litorisediminis</name>
    <dbReference type="NCBI Taxonomy" id="2006130"/>
    <lineage>
        <taxon>Bacteria</taxon>
        <taxon>Pseudomonadati</taxon>
        <taxon>Pseudomonadota</taxon>
        <taxon>Alphaproteobacteria</taxon>
        <taxon>Rhodobacterales</taxon>
        <taxon>Paracoccaceae</taxon>
        <taxon>Paracoccus</taxon>
    </lineage>
</organism>
<dbReference type="Proteomes" id="UP000449846">
    <property type="component" value="Unassembled WGS sequence"/>
</dbReference>
<protein>
    <recommendedName>
        <fullName evidence="4">Lipoprotein</fullName>
    </recommendedName>
</protein>
<reference evidence="2 3" key="1">
    <citation type="submission" date="2019-11" db="EMBL/GenBank/DDBJ databases">
        <authorList>
            <person name="Dong K."/>
        </authorList>
    </citation>
    <scope>NUCLEOTIDE SEQUENCE [LARGE SCALE GENOMIC DNA]</scope>
    <source>
        <strain evidence="2 3">NBRC 112902</strain>
    </source>
</reference>
<gene>
    <name evidence="2" type="ORF">GL300_01450</name>
</gene>
<evidence type="ECO:0008006" key="4">
    <source>
        <dbReference type="Google" id="ProtNLM"/>
    </source>
</evidence>
<evidence type="ECO:0000313" key="2">
    <source>
        <dbReference type="EMBL" id="MTH57867.1"/>
    </source>
</evidence>
<keyword evidence="3" id="KW-1185">Reference proteome</keyword>